<evidence type="ECO:0000256" key="19">
    <source>
        <dbReference type="PROSITE-ProRule" id="PRU10141"/>
    </source>
</evidence>
<dbReference type="InterPro" id="IPR036179">
    <property type="entry name" value="Ig-like_dom_sf"/>
</dbReference>
<dbReference type="InterPro" id="IPR017441">
    <property type="entry name" value="Protein_kinase_ATP_BS"/>
</dbReference>
<dbReference type="GO" id="GO:0001525">
    <property type="term" value="P:angiogenesis"/>
    <property type="evidence" value="ECO:0007669"/>
    <property type="project" value="TreeGrafter"/>
</dbReference>
<protein>
    <recommendedName>
        <fullName evidence="2">receptor protein-tyrosine kinase</fullName>
        <ecNumber evidence="2">2.7.10.1</ecNumber>
    </recommendedName>
</protein>
<evidence type="ECO:0000256" key="7">
    <source>
        <dbReference type="ARBA" id="ARBA00022777"/>
    </source>
</evidence>
<dbReference type="GO" id="GO:0043235">
    <property type="term" value="C:receptor complex"/>
    <property type="evidence" value="ECO:0007669"/>
    <property type="project" value="TreeGrafter"/>
</dbReference>
<evidence type="ECO:0000256" key="15">
    <source>
        <dbReference type="PIRSR" id="PIRSR000615-1"/>
    </source>
</evidence>
<dbReference type="PANTHER" id="PTHR24416">
    <property type="entry name" value="TYROSINE-PROTEIN KINASE RECEPTOR"/>
    <property type="match status" value="1"/>
</dbReference>
<dbReference type="CDD" id="cd00096">
    <property type="entry name" value="Ig"/>
    <property type="match status" value="1"/>
</dbReference>
<keyword evidence="5" id="KW-0812">Transmembrane</keyword>
<dbReference type="FunFam" id="3.30.200.20:FF:000619">
    <property type="entry name" value="macrophage colony-stimulating factor 1 receptor isoform X2"/>
    <property type="match status" value="1"/>
</dbReference>
<evidence type="ECO:0000256" key="11">
    <source>
        <dbReference type="ARBA" id="ARBA00023137"/>
    </source>
</evidence>
<feature type="active site" description="Proton acceptor" evidence="15">
    <location>
        <position position="725"/>
    </location>
</feature>
<evidence type="ECO:0000256" key="10">
    <source>
        <dbReference type="ARBA" id="ARBA00023136"/>
    </source>
</evidence>
<feature type="region of interest" description="Disordered" evidence="20">
    <location>
        <begin position="293"/>
        <end position="328"/>
    </location>
</feature>
<evidence type="ECO:0000256" key="21">
    <source>
        <dbReference type="SAM" id="SignalP"/>
    </source>
</evidence>
<dbReference type="Gene3D" id="3.30.200.20">
    <property type="entry name" value="Phosphorylase Kinase, domain 1"/>
    <property type="match status" value="3"/>
</dbReference>
<dbReference type="KEGG" id="tng:GSTEN00014570G001"/>
<evidence type="ECO:0000313" key="24">
    <source>
        <dbReference type="EMBL" id="CAF97268.1"/>
    </source>
</evidence>
<dbReference type="GO" id="GO:0005886">
    <property type="term" value="C:plasma membrane"/>
    <property type="evidence" value="ECO:0007669"/>
    <property type="project" value="UniProtKB-SubCell"/>
</dbReference>
<feature type="binding site" evidence="16">
    <location>
        <begin position="482"/>
        <end position="489"/>
    </location>
    <ligand>
        <name>ATP</name>
        <dbReference type="ChEBI" id="CHEBI:30616"/>
    </ligand>
</feature>
<accession>Q4SQ14</accession>
<dbReference type="FunFam" id="1.10.510.10:FF:001927">
    <property type="entry name" value="Receptor protein-tyrosine kinase"/>
    <property type="match status" value="1"/>
</dbReference>
<evidence type="ECO:0000256" key="2">
    <source>
        <dbReference type="ARBA" id="ARBA00011902"/>
    </source>
</evidence>
<reference evidence="24" key="1">
    <citation type="journal article" date="2004" name="Nature">
        <title>Genome duplication in the teleost fish Tetraodon nigroviridis reveals the early vertebrate proto-karyotype.</title>
        <authorList>
            <person name="Jaillon O."/>
            <person name="Aury J.-M."/>
            <person name="Brunet F."/>
            <person name="Petit J.-L."/>
            <person name="Stange-Thomann N."/>
            <person name="Mauceli E."/>
            <person name="Bouneau L."/>
            <person name="Fischer C."/>
            <person name="Ozouf-Costaz C."/>
            <person name="Bernot A."/>
            <person name="Nicaud S."/>
            <person name="Jaffe D."/>
            <person name="Fisher S."/>
            <person name="Lutfalla G."/>
            <person name="Dossat C."/>
            <person name="Segurens B."/>
            <person name="Dasilva C."/>
            <person name="Salanoubat M."/>
            <person name="Levy M."/>
            <person name="Boudet N."/>
            <person name="Castellano S."/>
            <person name="Anthouard V."/>
            <person name="Jubin C."/>
            <person name="Castelli V."/>
            <person name="Katinka M."/>
            <person name="Vacherie B."/>
            <person name="Biemont C."/>
            <person name="Skalli Z."/>
            <person name="Cattolico L."/>
            <person name="Poulain J."/>
            <person name="De Berardinis V."/>
            <person name="Cruaud C."/>
            <person name="Duprat S."/>
            <person name="Brottier P."/>
            <person name="Coutanceau J.-P."/>
            <person name="Gouzy J."/>
            <person name="Parra G."/>
            <person name="Lardier G."/>
            <person name="Chapple C."/>
            <person name="McKernan K.J."/>
            <person name="McEwan P."/>
            <person name="Bosak S."/>
            <person name="Kellis M."/>
            <person name="Volff J.-N."/>
            <person name="Guigo R."/>
            <person name="Zody M.C."/>
            <person name="Mesirov J."/>
            <person name="Lindblad-Toh K."/>
            <person name="Birren B."/>
            <person name="Nusbaum C."/>
            <person name="Kahn D."/>
            <person name="Robinson-Rechavi M."/>
            <person name="Laudet V."/>
            <person name="Schachter V."/>
            <person name="Quetier F."/>
            <person name="Saurin W."/>
            <person name="Scarpelli C."/>
            <person name="Wincker P."/>
            <person name="Lander E.S."/>
            <person name="Weissenbach J."/>
            <person name="Roest Crollius H."/>
        </authorList>
    </citation>
    <scope>NUCLEOTIDE SEQUENCE [LARGE SCALE GENOMIC DNA]</scope>
</reference>
<comment type="subcellular location">
    <subcellularLocation>
        <location evidence="1">Cell membrane</location>
        <topology evidence="1">Single-pass type I membrane protein</topology>
    </subcellularLocation>
</comment>
<dbReference type="InterPro" id="IPR007110">
    <property type="entry name" value="Ig-like_dom"/>
</dbReference>
<dbReference type="InterPro" id="IPR020635">
    <property type="entry name" value="Tyr_kinase_cat_dom"/>
</dbReference>
<evidence type="ECO:0000256" key="20">
    <source>
        <dbReference type="SAM" id="MobiDB-lite"/>
    </source>
</evidence>
<feature type="signal peptide" evidence="21">
    <location>
        <begin position="1"/>
        <end position="30"/>
    </location>
</feature>
<reference evidence="24" key="2">
    <citation type="submission" date="2004-02" db="EMBL/GenBank/DDBJ databases">
        <authorList>
            <consortium name="Genoscope"/>
            <consortium name="Whitehead Institute Centre for Genome Research"/>
        </authorList>
    </citation>
    <scope>NUCLEOTIDE SEQUENCE</scope>
</reference>
<feature type="binding site" evidence="17">
    <location>
        <position position="743"/>
    </location>
    <ligand>
        <name>Mg(2+)</name>
        <dbReference type="ChEBI" id="CHEBI:18420"/>
    </ligand>
</feature>
<evidence type="ECO:0000259" key="23">
    <source>
        <dbReference type="PROSITE" id="PS50835"/>
    </source>
</evidence>
<dbReference type="GO" id="GO:0046872">
    <property type="term" value="F:metal ion binding"/>
    <property type="evidence" value="ECO:0007669"/>
    <property type="project" value="UniProtKB-KW"/>
</dbReference>
<dbReference type="SMART" id="SM00219">
    <property type="entry name" value="TyrKc"/>
    <property type="match status" value="1"/>
</dbReference>
<proteinExistence type="predicted"/>
<dbReference type="InterPro" id="IPR011009">
    <property type="entry name" value="Kinase-like_dom_sf"/>
</dbReference>
<feature type="binding site" evidence="16 19">
    <location>
        <position position="509"/>
    </location>
    <ligand>
        <name>ATP</name>
        <dbReference type="ChEBI" id="CHEBI:30616"/>
    </ligand>
</feature>
<organism evidence="24">
    <name type="scientific">Tetraodon nigroviridis</name>
    <name type="common">Spotted green pufferfish</name>
    <name type="synonym">Chelonodon nigroviridis</name>
    <dbReference type="NCBI Taxonomy" id="99883"/>
    <lineage>
        <taxon>Eukaryota</taxon>
        <taxon>Metazoa</taxon>
        <taxon>Chordata</taxon>
        <taxon>Craniata</taxon>
        <taxon>Vertebrata</taxon>
        <taxon>Euteleostomi</taxon>
        <taxon>Actinopterygii</taxon>
        <taxon>Neopterygii</taxon>
        <taxon>Teleostei</taxon>
        <taxon>Neoteleostei</taxon>
        <taxon>Acanthomorphata</taxon>
        <taxon>Eupercaria</taxon>
        <taxon>Tetraodontiformes</taxon>
        <taxon>Tetradontoidea</taxon>
        <taxon>Tetraodontidae</taxon>
        <taxon>Tetraodon</taxon>
    </lineage>
</organism>
<dbReference type="Gene3D" id="2.60.40.10">
    <property type="entry name" value="Immunoglobulins"/>
    <property type="match status" value="2"/>
</dbReference>
<evidence type="ECO:0000256" key="13">
    <source>
        <dbReference type="ARBA" id="ARBA00023170"/>
    </source>
</evidence>
<keyword evidence="21" id="KW-0732">Signal</keyword>
<evidence type="ECO:0000256" key="3">
    <source>
        <dbReference type="ARBA" id="ARBA00022553"/>
    </source>
</evidence>
<evidence type="ECO:0000256" key="8">
    <source>
        <dbReference type="ARBA" id="ARBA00022840"/>
    </source>
</evidence>
<name>Q4SQ14_TETNG</name>
<dbReference type="PROSITE" id="PS50011">
    <property type="entry name" value="PROTEIN_KINASE_DOM"/>
    <property type="match status" value="1"/>
</dbReference>
<keyword evidence="6 16" id="KW-0547">Nucleotide-binding</keyword>
<evidence type="ECO:0000256" key="17">
    <source>
        <dbReference type="PIRSR" id="PIRSR000615-3"/>
    </source>
</evidence>
<dbReference type="GO" id="GO:0005524">
    <property type="term" value="F:ATP binding"/>
    <property type="evidence" value="ECO:0007669"/>
    <property type="project" value="UniProtKB-UniRule"/>
</dbReference>
<evidence type="ECO:0000256" key="1">
    <source>
        <dbReference type="ARBA" id="ARBA00004251"/>
    </source>
</evidence>
<gene>
    <name evidence="24" type="ORF">GSTENG00014570001</name>
</gene>
<feature type="binding site" evidence="16">
    <location>
        <position position="729"/>
    </location>
    <ligand>
        <name>ATP</name>
        <dbReference type="ChEBI" id="CHEBI:30616"/>
    </ligand>
</feature>
<keyword evidence="9" id="KW-1133">Transmembrane helix</keyword>
<dbReference type="PROSITE" id="PS00240">
    <property type="entry name" value="RECEPTOR_TYR_KIN_III"/>
    <property type="match status" value="1"/>
</dbReference>
<feature type="binding site" evidence="17">
    <location>
        <position position="730"/>
    </location>
    <ligand>
        <name>Mg(2+)</name>
        <dbReference type="ChEBI" id="CHEBI:18420"/>
    </ligand>
</feature>
<dbReference type="InterPro" id="IPR001824">
    <property type="entry name" value="Tyr_kinase_rcpt_3_CS"/>
</dbReference>
<evidence type="ECO:0000256" key="6">
    <source>
        <dbReference type="ARBA" id="ARBA00022741"/>
    </source>
</evidence>
<sequence>MASIRGRQRRLHLLALLLGVFLVLPEGVLSLELLPSSSEVLLNPSDNFTVVCSGWSQVSWLLPEEILVEGVEVEDQGSVSTLNIFNASWKHSGRYLCEEGLSSQSKRVDIFIPGRGLGVVMRENEEGTIPCVVSDPQLSVSLYKRTDRKAVGGLRYEPGRGFTGPLNDTSYLCVASDGRQQVDSQVYYVFSVIGEACPQLRAKTFLGARPHSPACLSYAVPKVMEVDLTASSRVLKQGELLTVNCTVQDTEMVYFNWDFPRKQIKGTSTCGLQVRPTSRLLLHHTVEFSVGGRRPSCSHRPLDQRQPDGPEGHHLCHHHTPDRNQRSGIRSCSVSARELRPHLSPGTAVRIPTGKQVCRHTHTHTPTHTHRLSRLVSYRCSNVTDSWRRVSEGGAVQENVTKLETRGVTQKPQYEVRWKVIQSVSLDGQQYTYLDPAHLPYNSTWEVPRDNIVLGNATTSPKISAAALSSVLIPPSIRQVLGSGVFGRVVEANVSGLLHSHSTTKVAVKMVKGRTQHLSVCLPVCLPVCPSACCGSRCVPARAGNSGAVQSLMSELKVLVHLGPHLNIVNLLGACTRKGPVYLITEFCRHGDLSGYLERNRHTFLQGDKQTKSDADGGYMDMNKEESVEYVTRTKLSYADIEPAAYETPYTPADQREAMLLLSDSPLLTLHDLLSFSFQVAKAMDFLSSRNVGFVLSVVLLAASLSGLLWMMGTPLLVLQCLHRDLAARNVLVCEGKLAKVCDFGLARDLTRDQNYVAKGNVSEQHRTYIQVLKGIFFKSNLIFQTFLPVKWMSPESIFQSVYSCQSDVWSYGILLWEIFSLGGSPYPDLPLTQEFYSALKRGYRMNPPEHAPQNMYEARSDLMKRCWEEKPQARPAFSSLVASVGNMLTDDYKKRYHSLAENFLKGEQPAVARSRAAGDQNGETEAKGLSLSSTQQNLQCRSGTDALCCLQSSRFLSPQMADSQDISGTSLQPSREPEEIPASSSRCEEEESSL</sequence>
<feature type="domain" description="Ig-like" evidence="23">
    <location>
        <begin position="221"/>
        <end position="257"/>
    </location>
</feature>
<dbReference type="OrthoDB" id="9936425at2759"/>
<dbReference type="Pfam" id="PF07714">
    <property type="entry name" value="PK_Tyr_Ser-Thr"/>
    <property type="match status" value="3"/>
</dbReference>
<keyword evidence="12" id="KW-1015">Disulfide bond</keyword>
<feature type="domain" description="Protein kinase" evidence="22">
    <location>
        <begin position="475"/>
        <end position="889"/>
    </location>
</feature>
<keyword evidence="17" id="KW-0460">Magnesium</keyword>
<dbReference type="EMBL" id="CAAE01014536">
    <property type="protein sequence ID" value="CAF97268.1"/>
    <property type="molecule type" value="Genomic_DNA"/>
</dbReference>
<dbReference type="GO" id="GO:0060326">
    <property type="term" value="P:cell chemotaxis"/>
    <property type="evidence" value="ECO:0007669"/>
    <property type="project" value="TreeGrafter"/>
</dbReference>
<dbReference type="AlphaFoldDB" id="Q4SQ14"/>
<dbReference type="PIRSF" id="PIRSF000615">
    <property type="entry name" value="TyrPK_CSF1-R"/>
    <property type="match status" value="1"/>
</dbReference>
<feature type="region of interest" description="Disordered" evidence="20">
    <location>
        <begin position="911"/>
        <end position="935"/>
    </location>
</feature>
<keyword evidence="4" id="KW-0808">Transferase</keyword>
<feature type="binding site" evidence="17">
    <location>
        <position position="431"/>
    </location>
    <ligand>
        <name>Mg(2+)</name>
        <dbReference type="ChEBI" id="CHEBI:18420"/>
    </ligand>
</feature>
<evidence type="ECO:0000256" key="18">
    <source>
        <dbReference type="PIRSR" id="PIRSR000615-4"/>
    </source>
</evidence>
<dbReference type="InterPro" id="IPR001245">
    <property type="entry name" value="Ser-Thr/Tyr_kinase_cat_dom"/>
</dbReference>
<evidence type="ECO:0000256" key="9">
    <source>
        <dbReference type="ARBA" id="ARBA00022989"/>
    </source>
</evidence>
<dbReference type="EC" id="2.7.10.1" evidence="2"/>
<dbReference type="GO" id="GO:0014911">
    <property type="term" value="P:positive regulation of smooth muscle cell migration"/>
    <property type="evidence" value="ECO:0007669"/>
    <property type="project" value="TreeGrafter"/>
</dbReference>
<keyword evidence="3" id="KW-0597">Phosphoprotein</keyword>
<dbReference type="PROSITE" id="PS00107">
    <property type="entry name" value="PROTEIN_KINASE_ATP"/>
    <property type="match status" value="1"/>
</dbReference>
<dbReference type="GO" id="GO:0005019">
    <property type="term" value="F:platelet-derived growth factor beta-receptor activity"/>
    <property type="evidence" value="ECO:0007669"/>
    <property type="project" value="TreeGrafter"/>
</dbReference>
<dbReference type="InterPro" id="IPR000719">
    <property type="entry name" value="Prot_kinase_dom"/>
</dbReference>
<feature type="region of interest" description="Disordered" evidence="20">
    <location>
        <begin position="959"/>
        <end position="995"/>
    </location>
</feature>
<dbReference type="PROSITE" id="PS50835">
    <property type="entry name" value="IG_LIKE"/>
    <property type="match status" value="1"/>
</dbReference>
<dbReference type="InterPro" id="IPR013783">
    <property type="entry name" value="Ig-like_fold"/>
</dbReference>
<evidence type="ECO:0000256" key="4">
    <source>
        <dbReference type="ARBA" id="ARBA00022679"/>
    </source>
</evidence>
<evidence type="ECO:0000256" key="14">
    <source>
        <dbReference type="ARBA" id="ARBA00023180"/>
    </source>
</evidence>
<evidence type="ECO:0000256" key="5">
    <source>
        <dbReference type="ARBA" id="ARBA00022692"/>
    </source>
</evidence>
<keyword evidence="10" id="KW-0472">Membrane</keyword>
<keyword evidence="11" id="KW-0829">Tyrosine-protein kinase</keyword>
<keyword evidence="14" id="KW-0325">Glycoprotein</keyword>
<feature type="site" description="Important for interaction with phosphotyrosine-binding proteins" evidence="18">
    <location>
        <position position="897"/>
    </location>
</feature>
<dbReference type="PANTHER" id="PTHR24416:SF53">
    <property type="entry name" value="PLATELET-DERIVED GROWTH FACTOR RECEPTOR BETA"/>
    <property type="match status" value="1"/>
</dbReference>
<evidence type="ECO:0000256" key="12">
    <source>
        <dbReference type="ARBA" id="ARBA00023157"/>
    </source>
</evidence>
<keyword evidence="8 16" id="KW-0067">ATP-binding</keyword>
<evidence type="ECO:0000256" key="16">
    <source>
        <dbReference type="PIRSR" id="PIRSR000615-2"/>
    </source>
</evidence>
<dbReference type="GO" id="GO:0048407">
    <property type="term" value="F:platelet-derived growth factor binding"/>
    <property type="evidence" value="ECO:0007669"/>
    <property type="project" value="TreeGrafter"/>
</dbReference>
<dbReference type="InterPro" id="IPR050122">
    <property type="entry name" value="RTK"/>
</dbReference>
<feature type="binding site" evidence="16">
    <location>
        <begin position="586"/>
        <end position="592"/>
    </location>
    <ligand>
        <name>ATP</name>
        <dbReference type="ChEBI" id="CHEBI:30616"/>
    </ligand>
</feature>
<dbReference type="SUPFAM" id="SSF56112">
    <property type="entry name" value="Protein kinase-like (PK-like)"/>
    <property type="match status" value="1"/>
</dbReference>
<feature type="chain" id="PRO_5004243896" description="receptor protein-tyrosine kinase" evidence="21">
    <location>
        <begin position="31"/>
        <end position="995"/>
    </location>
</feature>
<feature type="compositionally biased region" description="Polar residues" evidence="20">
    <location>
        <begin position="959"/>
        <end position="974"/>
    </location>
</feature>
<evidence type="ECO:0000259" key="22">
    <source>
        <dbReference type="PROSITE" id="PS50011"/>
    </source>
</evidence>
<keyword evidence="7" id="KW-0418">Kinase</keyword>
<feature type="compositionally biased region" description="Basic and acidic residues" evidence="20">
    <location>
        <begin position="300"/>
        <end position="325"/>
    </location>
</feature>
<keyword evidence="13" id="KW-0675">Receptor</keyword>
<dbReference type="Gene3D" id="1.10.510.10">
    <property type="entry name" value="Transferase(Phosphotransferase) domain 1"/>
    <property type="match status" value="1"/>
</dbReference>
<keyword evidence="17" id="KW-0479">Metal-binding</keyword>
<dbReference type="SUPFAM" id="SSF48726">
    <property type="entry name" value="Immunoglobulin"/>
    <property type="match status" value="1"/>
</dbReference>